<reference evidence="3" key="1">
    <citation type="submission" date="2019-08" db="EMBL/GenBank/DDBJ databases">
        <authorList>
            <person name="Kucharzyk K."/>
            <person name="Murdoch R.W."/>
            <person name="Higgins S."/>
            <person name="Loffler F."/>
        </authorList>
    </citation>
    <scope>NUCLEOTIDE SEQUENCE</scope>
</reference>
<sequence>MNKWDFSNLGDEIWSTVQDALNTRDFTRLKDEIRFTAENTLNEVRNSFGSNYNGTRDRGNYTEQWFDKQQVMKNQSINNTQIAKKPAGNVSGILYMVFGFIGTGVFGTTSLIYGIVNLALGTLTSIDAIGFGTLFLLSFGSLSMALTGVKLRKRVKRFKKYVRQLRGRNYCSIKELASHIGETDKFVVKDLRKMIDLGMFPEGHIDSNENYLLLNYEIYEHYQRTQDEQRKQSEQEVSKQREEAEKRNDPSQKELREAIEEGRRYIKKIREANDAIPGEEISRKLYRLEIITEKIFNYVEQHPEQLPALHKLMSYYLPITLKLVTSYEQLDAQPVQGENIMTAKSEIEDTLDTISGAFEKLLDDLFRDIAFDISSDISVLETMLSQEGLTENDFKK</sequence>
<dbReference type="InterPro" id="IPR018770">
    <property type="entry name" value="ChloroindolylP_hydrolase"/>
</dbReference>
<dbReference type="EMBL" id="VSSQ01003727">
    <property type="protein sequence ID" value="MPM22065.1"/>
    <property type="molecule type" value="Genomic_DNA"/>
</dbReference>
<gene>
    <name evidence="3" type="ORF">SDC9_68515</name>
</gene>
<keyword evidence="2" id="KW-1133">Transmembrane helix</keyword>
<proteinExistence type="predicted"/>
<organism evidence="3">
    <name type="scientific">bioreactor metagenome</name>
    <dbReference type="NCBI Taxonomy" id="1076179"/>
    <lineage>
        <taxon>unclassified sequences</taxon>
        <taxon>metagenomes</taxon>
        <taxon>ecological metagenomes</taxon>
    </lineage>
</organism>
<feature type="region of interest" description="Disordered" evidence="1">
    <location>
        <begin position="225"/>
        <end position="255"/>
    </location>
</feature>
<feature type="transmembrane region" description="Helical" evidence="2">
    <location>
        <begin position="128"/>
        <end position="149"/>
    </location>
</feature>
<evidence type="ECO:0008006" key="4">
    <source>
        <dbReference type="Google" id="ProtNLM"/>
    </source>
</evidence>
<feature type="transmembrane region" description="Helical" evidence="2">
    <location>
        <begin position="93"/>
        <end position="116"/>
    </location>
</feature>
<comment type="caution">
    <text evidence="3">The sequence shown here is derived from an EMBL/GenBank/DDBJ whole genome shotgun (WGS) entry which is preliminary data.</text>
</comment>
<evidence type="ECO:0000313" key="3">
    <source>
        <dbReference type="EMBL" id="MPM22065.1"/>
    </source>
</evidence>
<protein>
    <recommendedName>
        <fullName evidence="4">5-bromo-4-chloroindolyl phosphate hydrolysis protein</fullName>
    </recommendedName>
</protein>
<evidence type="ECO:0000256" key="1">
    <source>
        <dbReference type="SAM" id="MobiDB-lite"/>
    </source>
</evidence>
<name>A0A644Y0M4_9ZZZZ</name>
<dbReference type="Pfam" id="PF10112">
    <property type="entry name" value="Halogen_Hydrol"/>
    <property type="match status" value="1"/>
</dbReference>
<dbReference type="AlphaFoldDB" id="A0A644Y0M4"/>
<keyword evidence="2" id="KW-0472">Membrane</keyword>
<evidence type="ECO:0000256" key="2">
    <source>
        <dbReference type="SAM" id="Phobius"/>
    </source>
</evidence>
<keyword evidence="2" id="KW-0812">Transmembrane</keyword>
<accession>A0A644Y0M4</accession>